<name>A0A8J2YR65_9PROT</name>
<organism evidence="6 7">
    <name type="scientific">Aliidongia dinghuensis</name>
    <dbReference type="NCBI Taxonomy" id="1867774"/>
    <lineage>
        <taxon>Bacteria</taxon>
        <taxon>Pseudomonadati</taxon>
        <taxon>Pseudomonadota</taxon>
        <taxon>Alphaproteobacteria</taxon>
        <taxon>Rhodospirillales</taxon>
        <taxon>Dongiaceae</taxon>
        <taxon>Aliidongia</taxon>
    </lineage>
</organism>
<dbReference type="PANTHER" id="PTHR30290">
    <property type="entry name" value="PERIPLASMIC BINDING COMPONENT OF ABC TRANSPORTER"/>
    <property type="match status" value="1"/>
</dbReference>
<keyword evidence="7" id="KW-1185">Reference proteome</keyword>
<dbReference type="InterPro" id="IPR030678">
    <property type="entry name" value="Peptide/Ni-bd"/>
</dbReference>
<dbReference type="AlphaFoldDB" id="A0A8J2YR65"/>
<dbReference type="GO" id="GO:0030288">
    <property type="term" value="C:outer membrane-bounded periplasmic space"/>
    <property type="evidence" value="ECO:0007669"/>
    <property type="project" value="UniProtKB-ARBA"/>
</dbReference>
<proteinExistence type="inferred from homology"/>
<reference evidence="6" key="2">
    <citation type="submission" date="2020-09" db="EMBL/GenBank/DDBJ databases">
        <authorList>
            <person name="Sun Q."/>
            <person name="Zhou Y."/>
        </authorList>
    </citation>
    <scope>NUCLEOTIDE SEQUENCE</scope>
    <source>
        <strain evidence="6">CGMCC 1.15725</strain>
    </source>
</reference>
<evidence type="ECO:0000256" key="1">
    <source>
        <dbReference type="ARBA" id="ARBA00004418"/>
    </source>
</evidence>
<evidence type="ECO:0000256" key="2">
    <source>
        <dbReference type="ARBA" id="ARBA00005695"/>
    </source>
</evidence>
<dbReference type="Gene3D" id="3.40.190.10">
    <property type="entry name" value="Periplasmic binding protein-like II"/>
    <property type="match status" value="1"/>
</dbReference>
<gene>
    <name evidence="6" type="ORF">GCM10011611_14530</name>
</gene>
<dbReference type="GO" id="GO:1904680">
    <property type="term" value="F:peptide transmembrane transporter activity"/>
    <property type="evidence" value="ECO:0007669"/>
    <property type="project" value="TreeGrafter"/>
</dbReference>
<dbReference type="InterPro" id="IPR039424">
    <property type="entry name" value="SBP_5"/>
</dbReference>
<evidence type="ECO:0000259" key="5">
    <source>
        <dbReference type="Pfam" id="PF00496"/>
    </source>
</evidence>
<evidence type="ECO:0000313" key="7">
    <source>
        <dbReference type="Proteomes" id="UP000646365"/>
    </source>
</evidence>
<protein>
    <submittedName>
        <fullName evidence="6">Diguanylate phosphodiesterase</fullName>
    </submittedName>
</protein>
<dbReference type="Gene3D" id="3.10.105.10">
    <property type="entry name" value="Dipeptide-binding Protein, Domain 3"/>
    <property type="match status" value="1"/>
</dbReference>
<comment type="subcellular location">
    <subcellularLocation>
        <location evidence="1">Periplasm</location>
    </subcellularLocation>
</comment>
<comment type="caution">
    <text evidence="6">The sequence shown here is derived from an EMBL/GenBank/DDBJ whole genome shotgun (WGS) entry which is preliminary data.</text>
</comment>
<dbReference type="Proteomes" id="UP000646365">
    <property type="component" value="Unassembled WGS sequence"/>
</dbReference>
<reference evidence="6" key="1">
    <citation type="journal article" date="2014" name="Int. J. Syst. Evol. Microbiol.">
        <title>Complete genome sequence of Corynebacterium casei LMG S-19264T (=DSM 44701T), isolated from a smear-ripened cheese.</title>
        <authorList>
            <consortium name="US DOE Joint Genome Institute (JGI-PGF)"/>
            <person name="Walter F."/>
            <person name="Albersmeier A."/>
            <person name="Kalinowski J."/>
            <person name="Ruckert C."/>
        </authorList>
    </citation>
    <scope>NUCLEOTIDE SEQUENCE</scope>
    <source>
        <strain evidence="6">CGMCC 1.15725</strain>
    </source>
</reference>
<dbReference type="EMBL" id="BMJQ01000003">
    <property type="protein sequence ID" value="GGF10074.1"/>
    <property type="molecule type" value="Genomic_DNA"/>
</dbReference>
<feature type="domain" description="Solute-binding protein family 5" evidence="5">
    <location>
        <begin position="138"/>
        <end position="495"/>
    </location>
</feature>
<keyword evidence="3" id="KW-0813">Transport</keyword>
<evidence type="ECO:0000256" key="4">
    <source>
        <dbReference type="ARBA" id="ARBA00022729"/>
    </source>
</evidence>
<accession>A0A8J2YR65</accession>
<dbReference type="PANTHER" id="PTHR30290:SF10">
    <property type="entry name" value="PERIPLASMIC OLIGOPEPTIDE-BINDING PROTEIN-RELATED"/>
    <property type="match status" value="1"/>
</dbReference>
<dbReference type="SUPFAM" id="SSF53850">
    <property type="entry name" value="Periplasmic binding protein-like II"/>
    <property type="match status" value="1"/>
</dbReference>
<dbReference type="CDD" id="cd08513">
    <property type="entry name" value="PBP2_thermophilic_Hb8_like"/>
    <property type="match status" value="1"/>
</dbReference>
<dbReference type="InterPro" id="IPR000914">
    <property type="entry name" value="SBP_5_dom"/>
</dbReference>
<evidence type="ECO:0000256" key="3">
    <source>
        <dbReference type="ARBA" id="ARBA00022448"/>
    </source>
</evidence>
<evidence type="ECO:0000313" key="6">
    <source>
        <dbReference type="EMBL" id="GGF10074.1"/>
    </source>
</evidence>
<dbReference type="GO" id="GO:0015833">
    <property type="term" value="P:peptide transport"/>
    <property type="evidence" value="ECO:0007669"/>
    <property type="project" value="TreeGrafter"/>
</dbReference>
<dbReference type="PIRSF" id="PIRSF002741">
    <property type="entry name" value="MppA"/>
    <property type="match status" value="1"/>
</dbReference>
<keyword evidence="4" id="KW-0732">Signal</keyword>
<comment type="similarity">
    <text evidence="2">Belongs to the bacterial solute-binding protein 5 family.</text>
</comment>
<dbReference type="GO" id="GO:0043190">
    <property type="term" value="C:ATP-binding cassette (ABC) transporter complex"/>
    <property type="evidence" value="ECO:0007669"/>
    <property type="project" value="InterPro"/>
</dbReference>
<dbReference type="Pfam" id="PF00496">
    <property type="entry name" value="SBP_bac_5"/>
    <property type="match status" value="1"/>
</dbReference>
<sequence>MAGSRLYTAALLTAGPPLCFPPNLLALNAIAQRDPFVMPLRLAPVLGLATLGLAALLAPTAPALAAHDTLTIGIAQFPSSLHPDIDAEVVKKYADAFAIRQVTAFDKDWKNACLICAELPTMENGLAKVEDLGGGKQGMAVTIKLKPDLKWSDGVPVTAKDLAFTWKVGSDPNSGFSNVNPWTRATKVDVVDDHTAVIHLGSVMTSYNQWDEILPEHVEGPIYAKATGAGDYLKATLYNRAPTTAGLYDGPYMITDYQSGAQIVFEPNPYWAGPKPGFKRIVLKHIENTAALQANLLSGDVDMVAGEGIGLTIDQVLDLKKQHPDQFTYVFKPSLTYEHIDIQKDNPVLKDVRVRQALVYALDRKTLTEKLFQGLQPVAATWVNPLNPNYTKDTAEYPYNPAKAKSLLKDAGWTPGPDGICRNAAGDRLSFELSTTAGNRLRELVEQVLQSQWKASCVEMTIKNEPPRTIFGETLKKRTYPGMVMYGWSSNVTESPRRTLGSDQIPTEQNNYGGANYIAFSNPDMDAAIGRIESELDPAKQKADWAIAQKVYADQMPVVPLFFRAEPHIVPKWLKGYEPTGHGDFAAMRSENWHAE</sequence>